<accession>A0AAJ0FCM4</accession>
<reference evidence="9" key="1">
    <citation type="submission" date="2023-06" db="EMBL/GenBank/DDBJ databases">
        <title>Genome-scale phylogeny and comparative genomics of the fungal order Sordariales.</title>
        <authorList>
            <consortium name="Lawrence Berkeley National Laboratory"/>
            <person name="Hensen N."/>
            <person name="Bonometti L."/>
            <person name="Westerberg I."/>
            <person name="Brannstrom I.O."/>
            <person name="Guillou S."/>
            <person name="Cros-Aarteil S."/>
            <person name="Calhoun S."/>
            <person name="Haridas S."/>
            <person name="Kuo A."/>
            <person name="Mondo S."/>
            <person name="Pangilinan J."/>
            <person name="Riley R."/>
            <person name="Labutti K."/>
            <person name="Andreopoulos B."/>
            <person name="Lipzen A."/>
            <person name="Chen C."/>
            <person name="Yanf M."/>
            <person name="Daum C."/>
            <person name="Ng V."/>
            <person name="Clum A."/>
            <person name="Steindorff A."/>
            <person name="Ohm R."/>
            <person name="Martin F."/>
            <person name="Silar P."/>
            <person name="Natvig D."/>
            <person name="Lalanne C."/>
            <person name="Gautier V."/>
            <person name="Ament-Velasquez S.L."/>
            <person name="Kruys A."/>
            <person name="Hutchinson M.I."/>
            <person name="Powell A.J."/>
            <person name="Barry K."/>
            <person name="Miller A.N."/>
            <person name="Grigoriev I.V."/>
            <person name="Debuchy R."/>
            <person name="Gladieux P."/>
            <person name="Thoren M.H."/>
            <person name="Johannesson H."/>
        </authorList>
    </citation>
    <scope>NUCLEOTIDE SEQUENCE</scope>
    <source>
        <strain evidence="9">PSN4</strain>
    </source>
</reference>
<dbReference type="Proteomes" id="UP001239445">
    <property type="component" value="Unassembled WGS sequence"/>
</dbReference>
<feature type="transmembrane region" description="Helical" evidence="7">
    <location>
        <begin position="250"/>
        <end position="268"/>
    </location>
</feature>
<dbReference type="PANTHER" id="PTHR33048:SF42">
    <property type="entry name" value="INTEGRAL MEMBRANE PROTEIN"/>
    <property type="match status" value="1"/>
</dbReference>
<feature type="transmembrane region" description="Helical" evidence="7">
    <location>
        <begin position="58"/>
        <end position="77"/>
    </location>
</feature>
<name>A0AAJ0FCM4_9PEZI</name>
<evidence type="ECO:0000256" key="6">
    <source>
        <dbReference type="SAM" id="MobiDB-lite"/>
    </source>
</evidence>
<feature type="transmembrane region" description="Helical" evidence="7">
    <location>
        <begin position="89"/>
        <end position="109"/>
    </location>
</feature>
<feature type="transmembrane region" description="Helical" evidence="7">
    <location>
        <begin position="214"/>
        <end position="238"/>
    </location>
</feature>
<feature type="transmembrane region" description="Helical" evidence="7">
    <location>
        <begin position="288"/>
        <end position="312"/>
    </location>
</feature>
<feature type="compositionally biased region" description="Basic residues" evidence="6">
    <location>
        <begin position="318"/>
        <end position="334"/>
    </location>
</feature>
<evidence type="ECO:0000256" key="2">
    <source>
        <dbReference type="ARBA" id="ARBA00022692"/>
    </source>
</evidence>
<evidence type="ECO:0000256" key="1">
    <source>
        <dbReference type="ARBA" id="ARBA00004141"/>
    </source>
</evidence>
<dbReference type="PANTHER" id="PTHR33048">
    <property type="entry name" value="PTH11-LIKE INTEGRAL MEMBRANE PROTEIN (AFU_ORTHOLOGUE AFUA_5G11245)"/>
    <property type="match status" value="1"/>
</dbReference>
<feature type="compositionally biased region" description="Polar residues" evidence="6">
    <location>
        <begin position="1"/>
        <end position="19"/>
    </location>
</feature>
<feature type="transmembrane region" description="Helical" evidence="7">
    <location>
        <begin position="168"/>
        <end position="190"/>
    </location>
</feature>
<evidence type="ECO:0000256" key="7">
    <source>
        <dbReference type="SAM" id="Phobius"/>
    </source>
</evidence>
<keyword evidence="3 7" id="KW-1133">Transmembrane helix</keyword>
<gene>
    <name evidence="9" type="ORF">QBC47DRAFT_443109</name>
</gene>
<dbReference type="GO" id="GO:0016020">
    <property type="term" value="C:membrane"/>
    <property type="evidence" value="ECO:0007669"/>
    <property type="project" value="UniProtKB-SubCell"/>
</dbReference>
<comment type="similarity">
    <text evidence="5">Belongs to the SAT4 family.</text>
</comment>
<comment type="caution">
    <text evidence="9">The sequence shown here is derived from an EMBL/GenBank/DDBJ whole genome shotgun (WGS) entry which is preliminary data.</text>
</comment>
<sequence length="389" mass="42755">MDFSNSTFSRDNDTGTDARNFTGGGSLNSSDGSMDNGGPGGGFRGRFQYDDLGPTLRVSVWIMAAVALVFLALRIYCKIQRHRRLHADDYFAIAAWLALLGATILTHIGVGLGYGKHAWEVPSRNLDDLLLIGQILVTLAICSQSWSKTSFAVTLLMVSDGIHGRTRIFIWFSIVSMNLLFGMAAMFFWVSCTPLEKAWNPFIKGTCWSPNVMITYGIFVSAYSGILDLVFAIIPWQFIMRMQMETKEKIGVALAMSMGVFAAAAAFIKCSSLPEIGGRDFSHDGVALVMWGAAEAAVTIMASSVPMLRMLARGASSSRRRQHRSGHSTSRSRRRLVDTTGSSRRVYYYNKPRKDLVTMSGSTWISETQLTSNSRSGSRHTRTGSGAKE</sequence>
<evidence type="ECO:0000256" key="5">
    <source>
        <dbReference type="ARBA" id="ARBA00038359"/>
    </source>
</evidence>
<evidence type="ECO:0000313" key="9">
    <source>
        <dbReference type="EMBL" id="KAK1756659.1"/>
    </source>
</evidence>
<evidence type="ECO:0000256" key="3">
    <source>
        <dbReference type="ARBA" id="ARBA00022989"/>
    </source>
</evidence>
<evidence type="ECO:0000313" key="10">
    <source>
        <dbReference type="Proteomes" id="UP001239445"/>
    </source>
</evidence>
<feature type="domain" description="Rhodopsin" evidence="8">
    <location>
        <begin position="73"/>
        <end position="312"/>
    </location>
</feature>
<dbReference type="InterPro" id="IPR049326">
    <property type="entry name" value="Rhodopsin_dom_fungi"/>
</dbReference>
<proteinExistence type="inferred from homology"/>
<feature type="region of interest" description="Disordered" evidence="6">
    <location>
        <begin position="313"/>
        <end position="337"/>
    </location>
</feature>
<evidence type="ECO:0000256" key="4">
    <source>
        <dbReference type="ARBA" id="ARBA00023136"/>
    </source>
</evidence>
<comment type="subcellular location">
    <subcellularLocation>
        <location evidence="1">Membrane</location>
        <topology evidence="1">Multi-pass membrane protein</topology>
    </subcellularLocation>
</comment>
<dbReference type="Pfam" id="PF20684">
    <property type="entry name" value="Fung_rhodopsin"/>
    <property type="match status" value="1"/>
</dbReference>
<keyword evidence="4 7" id="KW-0472">Membrane</keyword>
<organism evidence="9 10">
    <name type="scientific">Echria macrotheca</name>
    <dbReference type="NCBI Taxonomy" id="438768"/>
    <lineage>
        <taxon>Eukaryota</taxon>
        <taxon>Fungi</taxon>
        <taxon>Dikarya</taxon>
        <taxon>Ascomycota</taxon>
        <taxon>Pezizomycotina</taxon>
        <taxon>Sordariomycetes</taxon>
        <taxon>Sordariomycetidae</taxon>
        <taxon>Sordariales</taxon>
        <taxon>Schizotheciaceae</taxon>
        <taxon>Echria</taxon>
    </lineage>
</organism>
<feature type="region of interest" description="Disordered" evidence="6">
    <location>
        <begin position="1"/>
        <end position="35"/>
    </location>
</feature>
<feature type="transmembrane region" description="Helical" evidence="7">
    <location>
        <begin position="129"/>
        <end position="147"/>
    </location>
</feature>
<dbReference type="EMBL" id="MU839831">
    <property type="protein sequence ID" value="KAK1756659.1"/>
    <property type="molecule type" value="Genomic_DNA"/>
</dbReference>
<dbReference type="AlphaFoldDB" id="A0AAJ0FCM4"/>
<feature type="region of interest" description="Disordered" evidence="6">
    <location>
        <begin position="367"/>
        <end position="389"/>
    </location>
</feature>
<dbReference type="InterPro" id="IPR052337">
    <property type="entry name" value="SAT4-like"/>
</dbReference>
<keyword evidence="10" id="KW-1185">Reference proteome</keyword>
<protein>
    <recommendedName>
        <fullName evidence="8">Rhodopsin domain-containing protein</fullName>
    </recommendedName>
</protein>
<keyword evidence="2 7" id="KW-0812">Transmembrane</keyword>
<evidence type="ECO:0000259" key="8">
    <source>
        <dbReference type="Pfam" id="PF20684"/>
    </source>
</evidence>